<name>A0ABT9TYI5_PAEHA</name>
<proteinExistence type="predicted"/>
<feature type="domain" description="Dienelactone hydrolase" evidence="2">
    <location>
        <begin position="4"/>
        <end position="196"/>
    </location>
</feature>
<dbReference type="InterPro" id="IPR002925">
    <property type="entry name" value="Dienelactn_hydro"/>
</dbReference>
<dbReference type="SUPFAM" id="SSF53474">
    <property type="entry name" value="alpha/beta-Hydrolases"/>
    <property type="match status" value="1"/>
</dbReference>
<dbReference type="RefSeq" id="WP_307203265.1">
    <property type="nucleotide sequence ID" value="NZ_JAUSSU010000003.1"/>
</dbReference>
<gene>
    <name evidence="3" type="ORF">J2T15_001860</name>
</gene>
<dbReference type="Gene3D" id="3.40.50.1820">
    <property type="entry name" value="alpha/beta hydrolase"/>
    <property type="match status" value="1"/>
</dbReference>
<dbReference type="InterPro" id="IPR051049">
    <property type="entry name" value="Dienelactone_hydrolase-like"/>
</dbReference>
<dbReference type="Proteomes" id="UP001229346">
    <property type="component" value="Unassembled WGS sequence"/>
</dbReference>
<reference evidence="3 4" key="1">
    <citation type="submission" date="2023-07" db="EMBL/GenBank/DDBJ databases">
        <title>Sorghum-associated microbial communities from plants grown in Nebraska, USA.</title>
        <authorList>
            <person name="Schachtman D."/>
        </authorList>
    </citation>
    <scope>NUCLEOTIDE SEQUENCE [LARGE SCALE GENOMIC DNA]</scope>
    <source>
        <strain evidence="3 4">CC482</strain>
    </source>
</reference>
<feature type="transmembrane region" description="Helical" evidence="1">
    <location>
        <begin position="88"/>
        <end position="105"/>
    </location>
</feature>
<organism evidence="3 4">
    <name type="scientific">Paenibacillus harenae</name>
    <dbReference type="NCBI Taxonomy" id="306543"/>
    <lineage>
        <taxon>Bacteria</taxon>
        <taxon>Bacillati</taxon>
        <taxon>Bacillota</taxon>
        <taxon>Bacilli</taxon>
        <taxon>Bacillales</taxon>
        <taxon>Paenibacillaceae</taxon>
        <taxon>Paenibacillus</taxon>
    </lineage>
</organism>
<dbReference type="Pfam" id="PF01738">
    <property type="entry name" value="DLH"/>
    <property type="match status" value="1"/>
</dbReference>
<evidence type="ECO:0000259" key="2">
    <source>
        <dbReference type="Pfam" id="PF01738"/>
    </source>
</evidence>
<keyword evidence="1" id="KW-0472">Membrane</keyword>
<accession>A0ABT9TYI5</accession>
<dbReference type="InterPro" id="IPR029058">
    <property type="entry name" value="AB_hydrolase_fold"/>
</dbReference>
<protein>
    <submittedName>
        <fullName evidence="3">Dienelactone hydrolase</fullName>
    </submittedName>
</protein>
<dbReference type="PANTHER" id="PTHR46623">
    <property type="entry name" value="CARBOXYMETHYLENEBUTENOLIDASE-RELATED"/>
    <property type="match status" value="1"/>
</dbReference>
<dbReference type="PANTHER" id="PTHR46623:SF6">
    <property type="entry name" value="ALPHA_BETA-HYDROLASES SUPERFAMILY PROTEIN"/>
    <property type="match status" value="1"/>
</dbReference>
<keyword evidence="3" id="KW-0378">Hydrolase</keyword>
<sequence length="203" mass="23724">MDPNTSRKSSLVIILHEIYGVNDHINFFSDIMNKEGFEVLCPNLLHREPFSYDQEDTAYHYFMNKIGFNKSLEEVLHTVNLNRKKYDFIYIIGFSIGATIAWMSSEYEVDGIIGFYGSRVRDYVEIEPRCPALLIFPRHEKSFNVLELEEKLMTKKNNTVEIIEAEHGFMNPFYKAYNSSKYTKCIKKSIDFLSQIEEGTGIR</sequence>
<keyword evidence="4" id="KW-1185">Reference proteome</keyword>
<keyword evidence="1" id="KW-1133">Transmembrane helix</keyword>
<evidence type="ECO:0000256" key="1">
    <source>
        <dbReference type="SAM" id="Phobius"/>
    </source>
</evidence>
<evidence type="ECO:0000313" key="3">
    <source>
        <dbReference type="EMBL" id="MDQ0112425.1"/>
    </source>
</evidence>
<dbReference type="GO" id="GO:0016787">
    <property type="term" value="F:hydrolase activity"/>
    <property type="evidence" value="ECO:0007669"/>
    <property type="project" value="UniProtKB-KW"/>
</dbReference>
<comment type="caution">
    <text evidence="3">The sequence shown here is derived from an EMBL/GenBank/DDBJ whole genome shotgun (WGS) entry which is preliminary data.</text>
</comment>
<keyword evidence="1" id="KW-0812">Transmembrane</keyword>
<dbReference type="EMBL" id="JAUSSU010000003">
    <property type="protein sequence ID" value="MDQ0112425.1"/>
    <property type="molecule type" value="Genomic_DNA"/>
</dbReference>
<evidence type="ECO:0000313" key="4">
    <source>
        <dbReference type="Proteomes" id="UP001229346"/>
    </source>
</evidence>